<dbReference type="FunFam" id="1.10.287.180:FF:000001">
    <property type="entry name" value="Transcription elongation factor GreA"/>
    <property type="match status" value="1"/>
</dbReference>
<dbReference type="GO" id="GO:0006354">
    <property type="term" value="P:DNA-templated transcription elongation"/>
    <property type="evidence" value="ECO:0007669"/>
    <property type="project" value="TreeGrafter"/>
</dbReference>
<dbReference type="InterPro" id="IPR018151">
    <property type="entry name" value="TF_GreA/GreB_CS"/>
</dbReference>
<evidence type="ECO:0000259" key="6">
    <source>
        <dbReference type="Pfam" id="PF03449"/>
    </source>
</evidence>
<dbReference type="PROSITE" id="PS00830">
    <property type="entry name" value="GREAB_2"/>
    <property type="match status" value="1"/>
</dbReference>
<evidence type="ECO:0000256" key="1">
    <source>
        <dbReference type="ARBA" id="ARBA00023015"/>
    </source>
</evidence>
<dbReference type="GO" id="GO:0003746">
    <property type="term" value="F:translation elongation factor activity"/>
    <property type="evidence" value="ECO:0007669"/>
    <property type="project" value="UniProtKB-KW"/>
</dbReference>
<dbReference type="Proteomes" id="UP000018458">
    <property type="component" value="Unassembled WGS sequence"/>
</dbReference>
<keyword evidence="3 4" id="KW-0804">Transcription</keyword>
<dbReference type="GO" id="GO:0070063">
    <property type="term" value="F:RNA polymerase binding"/>
    <property type="evidence" value="ECO:0007669"/>
    <property type="project" value="InterPro"/>
</dbReference>
<feature type="domain" description="Transcription elongation factor GreA/GreB C-terminal" evidence="5">
    <location>
        <begin position="84"/>
        <end position="159"/>
    </location>
</feature>
<dbReference type="FunFam" id="3.10.50.30:FF:000001">
    <property type="entry name" value="Transcription elongation factor GreA"/>
    <property type="match status" value="1"/>
</dbReference>
<dbReference type="HOGENOM" id="CLU_101379_3_0_6"/>
<feature type="domain" description="Transcription elongation factor GreA/GreB N-terminal" evidence="6">
    <location>
        <begin position="8"/>
        <end position="77"/>
    </location>
</feature>
<dbReference type="InterPro" id="IPR006358">
    <property type="entry name" value="Tscrpt_elong_fac_GreB"/>
</dbReference>
<reference evidence="7 8" key="1">
    <citation type="submission" date="2011-01" db="EMBL/GenBank/DDBJ databases">
        <authorList>
            <person name="Weinstock G."/>
            <person name="Sodergren E."/>
            <person name="Clifton S."/>
            <person name="Fulton L."/>
            <person name="Fulton B."/>
            <person name="Courtney L."/>
            <person name="Fronick C."/>
            <person name="Harrison M."/>
            <person name="Strong C."/>
            <person name="Farmer C."/>
            <person name="Delahaunty K."/>
            <person name="Markovic C."/>
            <person name="Hall O."/>
            <person name="Minx P."/>
            <person name="Tomlinson C."/>
            <person name="Mitreva M."/>
            <person name="Hou S."/>
            <person name="Chen J."/>
            <person name="Wollam A."/>
            <person name="Pepin K.H."/>
            <person name="Johnson M."/>
            <person name="Bhonagiri V."/>
            <person name="Zhang X."/>
            <person name="Suruliraj S."/>
            <person name="Warren W."/>
            <person name="Chinwalla A."/>
            <person name="Mardis E.R."/>
            <person name="Wilson R.K."/>
        </authorList>
    </citation>
    <scope>NUCLEOTIDE SEQUENCE [LARGE SCALE GENOMIC DNA]</scope>
    <source>
        <strain evidence="8">DSM 22608 / JCM 16073 / KCTC 15190 / YIT 12066</strain>
    </source>
</reference>
<evidence type="ECO:0000313" key="8">
    <source>
        <dbReference type="Proteomes" id="UP000018458"/>
    </source>
</evidence>
<dbReference type="InterPro" id="IPR028624">
    <property type="entry name" value="Tscrpt_elong_fac_GreA/B"/>
</dbReference>
<dbReference type="InterPro" id="IPR001437">
    <property type="entry name" value="Tscrpt_elong_fac_GreA/B_C"/>
</dbReference>
<dbReference type="SUPFAM" id="SSF46557">
    <property type="entry name" value="GreA transcript cleavage protein, N-terminal domain"/>
    <property type="match status" value="1"/>
</dbReference>
<evidence type="ECO:0000256" key="4">
    <source>
        <dbReference type="HAMAP-Rule" id="MF_00930"/>
    </source>
</evidence>
<dbReference type="AlphaFoldDB" id="E8LKA9"/>
<evidence type="ECO:0000313" key="7">
    <source>
        <dbReference type="EMBL" id="EFY07034.1"/>
    </source>
</evidence>
<dbReference type="eggNOG" id="COG0782">
    <property type="taxonomic scope" value="Bacteria"/>
</dbReference>
<evidence type="ECO:0000256" key="3">
    <source>
        <dbReference type="ARBA" id="ARBA00023163"/>
    </source>
</evidence>
<comment type="function">
    <text evidence="4">Necessary for efficient RNA polymerase transcription elongation past template-encoded arresting sites. The arresting sites in DNA have the property of trapping a certain fraction of elongating RNA polymerases that pass through, resulting in locked ternary complexes. Cleavage of the nascent transcript by cleavage factors such as GreA or GreB allows the resumption of elongation from the new 3'terminus. GreB releases sequences of up to 9 nucleotides in length.</text>
</comment>
<keyword evidence="8" id="KW-1185">Reference proteome</keyword>
<protein>
    <recommendedName>
        <fullName evidence="4">Transcription elongation factor GreB</fullName>
    </recommendedName>
    <alternativeName>
        <fullName evidence="4">Transcript cleavage factor GreB</fullName>
    </alternativeName>
</protein>
<keyword evidence="2 4" id="KW-0238">DNA-binding</keyword>
<dbReference type="NCBIfam" id="NF002506">
    <property type="entry name" value="PRK01885.1"/>
    <property type="match status" value="1"/>
</dbReference>
<dbReference type="InterPro" id="IPR036805">
    <property type="entry name" value="Tscrpt_elong_fac_GreA/B_N_sf"/>
</dbReference>
<keyword evidence="1 4" id="KW-0805">Transcription regulation</keyword>
<dbReference type="Pfam" id="PF03449">
    <property type="entry name" value="GreA_GreB_N"/>
    <property type="match status" value="1"/>
</dbReference>
<dbReference type="HAMAP" id="MF_00105">
    <property type="entry name" value="GreA_GreB"/>
    <property type="match status" value="1"/>
</dbReference>
<dbReference type="PANTHER" id="PTHR30437">
    <property type="entry name" value="TRANSCRIPTION ELONGATION FACTOR GREA"/>
    <property type="match status" value="1"/>
</dbReference>
<dbReference type="NCBIfam" id="TIGR01461">
    <property type="entry name" value="greB"/>
    <property type="match status" value="1"/>
</dbReference>
<proteinExistence type="inferred from homology"/>
<comment type="caution">
    <text evidence="7">The sequence shown here is derived from an EMBL/GenBank/DDBJ whole genome shotgun (WGS) entry which is preliminary data.</text>
</comment>
<accession>E8LKA9</accession>
<comment type="similarity">
    <text evidence="4">Belongs to the GreA/GreB family. GreB subfamily.</text>
</comment>
<dbReference type="GO" id="GO:0032784">
    <property type="term" value="P:regulation of DNA-templated transcription elongation"/>
    <property type="evidence" value="ECO:0007669"/>
    <property type="project" value="UniProtKB-UniRule"/>
</dbReference>
<dbReference type="EMBL" id="AEVO01000053">
    <property type="protein sequence ID" value="EFY07034.1"/>
    <property type="molecule type" value="Genomic_DNA"/>
</dbReference>
<organism evidence="7 8">
    <name type="scientific">Succinatimonas hippei (strain DSM 22608 / JCM 16073 / KCTC 15190 / YIT 12066)</name>
    <dbReference type="NCBI Taxonomy" id="762983"/>
    <lineage>
        <taxon>Bacteria</taxon>
        <taxon>Pseudomonadati</taxon>
        <taxon>Pseudomonadota</taxon>
        <taxon>Gammaproteobacteria</taxon>
        <taxon>Aeromonadales</taxon>
        <taxon>Succinivibrionaceae</taxon>
        <taxon>Succinatimonas</taxon>
    </lineage>
</organism>
<name>E8LKA9_SUCHY</name>
<dbReference type="Gene3D" id="1.10.287.180">
    <property type="entry name" value="Transcription elongation factor, GreA/GreB, N-terminal domain"/>
    <property type="match status" value="1"/>
</dbReference>
<evidence type="ECO:0000259" key="5">
    <source>
        <dbReference type="Pfam" id="PF01272"/>
    </source>
</evidence>
<gene>
    <name evidence="4 7" type="primary">greB</name>
    <name evidence="7" type="ORF">HMPREF9444_01147</name>
</gene>
<dbReference type="GO" id="GO:0003677">
    <property type="term" value="F:DNA binding"/>
    <property type="evidence" value="ECO:0007669"/>
    <property type="project" value="UniProtKB-UniRule"/>
</dbReference>
<dbReference type="STRING" id="762983.HMPREF9444_01147"/>
<dbReference type="Pfam" id="PF01272">
    <property type="entry name" value="GreA_GreB"/>
    <property type="match status" value="1"/>
</dbReference>
<dbReference type="InterPro" id="IPR023459">
    <property type="entry name" value="Tscrpt_elong_fac_GreA/B_fam"/>
</dbReference>
<evidence type="ECO:0000256" key="2">
    <source>
        <dbReference type="ARBA" id="ARBA00023125"/>
    </source>
</evidence>
<dbReference type="InterPro" id="IPR022691">
    <property type="entry name" value="Tscrpt_elong_fac_GreA/B_N"/>
</dbReference>
<keyword evidence="7" id="KW-0648">Protein biosynthesis</keyword>
<sequence>MIIMGKPYITREGYDLLHQELDYLWLEKRPDVTQKVSWAASLGDRSENADYQYNKRLLAQIDRRIRYLRGCMNNLQVVEYNHQQDGKVFFGAYVEIEADDDESLMQVRIVGGDEIFGRTNYISVDSPMAKALLGKAEGDDASVHTPKGARIWYINRIAYHKPEWFEEQKPHAFNLEPTDDDIEADKQAVEGMDAKQIEQEYLKTLIK</sequence>
<keyword evidence="7" id="KW-0251">Elongation factor</keyword>
<dbReference type="PANTHER" id="PTHR30437:SF6">
    <property type="entry name" value="TRANSCRIPTION ELONGATION FACTOR GREB"/>
    <property type="match status" value="1"/>
</dbReference>
<dbReference type="SUPFAM" id="SSF54534">
    <property type="entry name" value="FKBP-like"/>
    <property type="match status" value="1"/>
</dbReference>
<dbReference type="Gene3D" id="3.10.50.30">
    <property type="entry name" value="Transcription elongation factor, GreA/GreB, C-terminal domain"/>
    <property type="match status" value="1"/>
</dbReference>
<dbReference type="HAMAP" id="MF_00930">
    <property type="entry name" value="GreB"/>
    <property type="match status" value="1"/>
</dbReference>
<dbReference type="PROSITE" id="PS00829">
    <property type="entry name" value="GREAB_1"/>
    <property type="match status" value="1"/>
</dbReference>
<dbReference type="InterPro" id="IPR036953">
    <property type="entry name" value="GreA/GreB_C_sf"/>
</dbReference>